<evidence type="ECO:0000256" key="1">
    <source>
        <dbReference type="ARBA" id="ARBA00004141"/>
    </source>
</evidence>
<dbReference type="GO" id="GO:0015144">
    <property type="term" value="F:carbohydrate transmembrane transporter activity"/>
    <property type="evidence" value="ECO:0007669"/>
    <property type="project" value="InterPro"/>
</dbReference>
<name>A0A1S0TPG7_LOALO</name>
<comment type="similarity">
    <text evidence="2">Belongs to the TMEM144 family.</text>
</comment>
<feature type="transmembrane region" description="Helical" evidence="6">
    <location>
        <begin position="6"/>
        <end position="25"/>
    </location>
</feature>
<dbReference type="InterPro" id="IPR010651">
    <property type="entry name" value="Sugar_transport"/>
</dbReference>
<sequence>MSLSNTFTGLAACGVTTCLFGSLFVPIKRFNPGDGFFSQWIMCAAIFLIGVIINAYEGFTQFYPLAMLGGVFWAIGNAMAITIFELIGMGMALLIWGTASCLIGWASSRFGLFGLKENIPNSVILNYLGLLLILFGGVLFALIKPTTKSDDPNKIRGERKNESIMDVESPALPLKSRKNDYEETKLFNSDDKEEGDSIKKANIVSYFFVTLSGLFGGGVALSLLVGLFYGLTFVPVIYVQEHPDQFVGAPSEALPYVFAHFTGIFVTGTVILVGYAIIKLNKPMVNNQIILPAFTSGIMWAIAQTSWFIANNYIAQSISFPINSMVPGVIGALWSVMYFKEISGTRNLKILSVAIAITITGAIIVGLSKDF</sequence>
<feature type="transmembrane region" description="Helical" evidence="6">
    <location>
        <begin position="37"/>
        <end position="56"/>
    </location>
</feature>
<feature type="transmembrane region" description="Helical" evidence="6">
    <location>
        <begin position="124"/>
        <end position="143"/>
    </location>
</feature>
<feature type="transmembrane region" description="Helical" evidence="6">
    <location>
        <begin position="258"/>
        <end position="278"/>
    </location>
</feature>
<proteinExistence type="inferred from homology"/>
<dbReference type="FunCoup" id="A0A1S0TPG7">
    <property type="interactions" value="412"/>
</dbReference>
<feature type="transmembrane region" description="Helical" evidence="6">
    <location>
        <begin position="62"/>
        <end position="84"/>
    </location>
</feature>
<reference evidence="7" key="1">
    <citation type="submission" date="2012-04" db="EMBL/GenBank/DDBJ databases">
        <title>The Genome Sequence of Loa loa.</title>
        <authorList>
            <consortium name="The Broad Institute Genome Sequencing Platform"/>
            <consortium name="Broad Institute Genome Sequencing Center for Infectious Disease"/>
            <person name="Nutman T.B."/>
            <person name="Fink D.L."/>
            <person name="Russ C."/>
            <person name="Young S."/>
            <person name="Zeng Q."/>
            <person name="Gargeya S."/>
            <person name="Alvarado L."/>
            <person name="Berlin A."/>
            <person name="Chapman S.B."/>
            <person name="Chen Z."/>
            <person name="Freedman E."/>
            <person name="Gellesch M."/>
            <person name="Goldberg J."/>
            <person name="Griggs A."/>
            <person name="Gujja S."/>
            <person name="Heilman E.R."/>
            <person name="Heiman D."/>
            <person name="Howarth C."/>
            <person name="Mehta T."/>
            <person name="Neiman D."/>
            <person name="Pearson M."/>
            <person name="Roberts A."/>
            <person name="Saif S."/>
            <person name="Shea T."/>
            <person name="Shenoy N."/>
            <person name="Sisk P."/>
            <person name="Stolte C."/>
            <person name="Sykes S."/>
            <person name="White J."/>
            <person name="Yandava C."/>
            <person name="Haas B."/>
            <person name="Henn M.R."/>
            <person name="Nusbaum C."/>
            <person name="Birren B."/>
        </authorList>
    </citation>
    <scope>NUCLEOTIDE SEQUENCE [LARGE SCALE GENOMIC DNA]</scope>
</reference>
<keyword evidence="3 6" id="KW-0812">Transmembrane</keyword>
<evidence type="ECO:0000256" key="2">
    <source>
        <dbReference type="ARBA" id="ARBA00005731"/>
    </source>
</evidence>
<dbReference type="OMA" id="MFFQWIV"/>
<dbReference type="PANTHER" id="PTHR16119">
    <property type="entry name" value="TRANSMEMBRANE PROTEIN 144"/>
    <property type="match status" value="1"/>
</dbReference>
<gene>
    <name evidence="7" type="ORF">LOAG_10922</name>
</gene>
<feature type="transmembrane region" description="Helical" evidence="6">
    <location>
        <begin position="322"/>
        <end position="339"/>
    </location>
</feature>
<feature type="transmembrane region" description="Helical" evidence="6">
    <location>
        <begin position="351"/>
        <end position="368"/>
    </location>
</feature>
<dbReference type="CTD" id="9948369"/>
<accession>A0A1S0TPG7</accession>
<dbReference type="InterPro" id="IPR012435">
    <property type="entry name" value="TMEM144"/>
</dbReference>
<evidence type="ECO:0008006" key="8">
    <source>
        <dbReference type="Google" id="ProtNLM"/>
    </source>
</evidence>
<feature type="transmembrane region" description="Helical" evidence="6">
    <location>
        <begin position="91"/>
        <end position="112"/>
    </location>
</feature>
<dbReference type="Pfam" id="PF07857">
    <property type="entry name" value="TMEM144"/>
    <property type="match status" value="1"/>
</dbReference>
<evidence type="ECO:0000313" key="7">
    <source>
        <dbReference type="EMBL" id="EFO17578.1"/>
    </source>
</evidence>
<dbReference type="EMBL" id="JH712189">
    <property type="protein sequence ID" value="EFO17578.1"/>
    <property type="molecule type" value="Genomic_DNA"/>
</dbReference>
<dbReference type="PANTHER" id="PTHR16119:SF17">
    <property type="entry name" value="TRANSMEMBRANE PROTEIN 144"/>
    <property type="match status" value="1"/>
</dbReference>
<evidence type="ECO:0000256" key="3">
    <source>
        <dbReference type="ARBA" id="ARBA00022692"/>
    </source>
</evidence>
<dbReference type="OrthoDB" id="426527at2759"/>
<organism evidence="7">
    <name type="scientific">Loa loa</name>
    <name type="common">Eye worm</name>
    <name type="synonym">Filaria loa</name>
    <dbReference type="NCBI Taxonomy" id="7209"/>
    <lineage>
        <taxon>Eukaryota</taxon>
        <taxon>Metazoa</taxon>
        <taxon>Ecdysozoa</taxon>
        <taxon>Nematoda</taxon>
        <taxon>Chromadorea</taxon>
        <taxon>Rhabditida</taxon>
        <taxon>Spirurina</taxon>
        <taxon>Spiruromorpha</taxon>
        <taxon>Filarioidea</taxon>
        <taxon>Onchocercidae</taxon>
        <taxon>Loa</taxon>
    </lineage>
</organism>
<dbReference type="InParanoid" id="A0A1S0TPG7"/>
<dbReference type="GeneID" id="9948369"/>
<keyword evidence="5 6" id="KW-0472">Membrane</keyword>
<feature type="transmembrane region" description="Helical" evidence="6">
    <location>
        <begin position="206"/>
        <end position="238"/>
    </location>
</feature>
<dbReference type="GO" id="GO:0016020">
    <property type="term" value="C:membrane"/>
    <property type="evidence" value="ECO:0007669"/>
    <property type="project" value="UniProtKB-SubCell"/>
</dbReference>
<evidence type="ECO:0000256" key="4">
    <source>
        <dbReference type="ARBA" id="ARBA00022989"/>
    </source>
</evidence>
<dbReference type="AlphaFoldDB" id="A0A1S0TPG7"/>
<dbReference type="KEGG" id="loa:LOAG_10922"/>
<dbReference type="RefSeq" id="XP_003146493.1">
    <property type="nucleotide sequence ID" value="XM_003146445.1"/>
</dbReference>
<keyword evidence="4 6" id="KW-1133">Transmembrane helix</keyword>
<comment type="subcellular location">
    <subcellularLocation>
        <location evidence="1">Membrane</location>
        <topology evidence="1">Multi-pass membrane protein</topology>
    </subcellularLocation>
</comment>
<protein>
    <recommendedName>
        <fullName evidence="8">Transmembrane protein 144</fullName>
    </recommendedName>
</protein>
<evidence type="ECO:0000256" key="5">
    <source>
        <dbReference type="ARBA" id="ARBA00023136"/>
    </source>
</evidence>
<feature type="transmembrane region" description="Helical" evidence="6">
    <location>
        <begin position="290"/>
        <end position="310"/>
    </location>
</feature>
<evidence type="ECO:0000256" key="6">
    <source>
        <dbReference type="SAM" id="Phobius"/>
    </source>
</evidence>